<protein>
    <submittedName>
        <fullName evidence="1">Uncharacterized protein</fullName>
    </submittedName>
</protein>
<organism evidence="1 2">
    <name type="scientific">Mycolicibacterium sarraceniae</name>
    <dbReference type="NCBI Taxonomy" id="1534348"/>
    <lineage>
        <taxon>Bacteria</taxon>
        <taxon>Bacillati</taxon>
        <taxon>Actinomycetota</taxon>
        <taxon>Actinomycetes</taxon>
        <taxon>Mycobacteriales</taxon>
        <taxon>Mycobacteriaceae</taxon>
        <taxon>Mycolicibacterium</taxon>
    </lineage>
</organism>
<evidence type="ECO:0000313" key="1">
    <source>
        <dbReference type="EMBL" id="BBY57666.1"/>
    </source>
</evidence>
<reference evidence="1 2" key="1">
    <citation type="journal article" date="2019" name="Emerg. Microbes Infect.">
        <title>Comprehensive subspecies identification of 175 nontuberculous mycobacteria species based on 7547 genomic profiles.</title>
        <authorList>
            <person name="Matsumoto Y."/>
            <person name="Kinjo T."/>
            <person name="Motooka D."/>
            <person name="Nabeya D."/>
            <person name="Jung N."/>
            <person name="Uechi K."/>
            <person name="Horii T."/>
            <person name="Iida T."/>
            <person name="Fujita J."/>
            <person name="Nakamura S."/>
        </authorList>
    </citation>
    <scope>NUCLEOTIDE SEQUENCE [LARGE SCALE GENOMIC DNA]</scope>
    <source>
        <strain evidence="1 2">JCM 30395</strain>
    </source>
</reference>
<gene>
    <name evidence="1" type="ORF">MSAR_08020</name>
</gene>
<dbReference type="AlphaFoldDB" id="A0A7I7SPA0"/>
<dbReference type="KEGG" id="msar:MSAR_08020"/>
<sequence length="81" mass="8812">MLNVVMRFSDTGAATDAAVAMHRHRHVDVVEKRGEAVRFGGTFGDGVGHLLQPATVNGEKPEPRSELALLDDRRVGQEFGK</sequence>
<name>A0A7I7SPA0_9MYCO</name>
<evidence type="ECO:0000313" key="2">
    <source>
        <dbReference type="Proteomes" id="UP000466445"/>
    </source>
</evidence>
<accession>A0A7I7SPA0</accession>
<proteinExistence type="predicted"/>
<dbReference type="Proteomes" id="UP000466445">
    <property type="component" value="Chromosome"/>
</dbReference>
<dbReference type="EMBL" id="AP022595">
    <property type="protein sequence ID" value="BBY57666.1"/>
    <property type="molecule type" value="Genomic_DNA"/>
</dbReference>
<keyword evidence="2" id="KW-1185">Reference proteome</keyword>